<feature type="non-terminal residue" evidence="1">
    <location>
        <position position="82"/>
    </location>
</feature>
<dbReference type="Proteomes" id="UP000626109">
    <property type="component" value="Unassembled WGS sequence"/>
</dbReference>
<name>A0A813K2H6_POLGL</name>
<evidence type="ECO:0000313" key="2">
    <source>
        <dbReference type="Proteomes" id="UP000626109"/>
    </source>
</evidence>
<dbReference type="EMBL" id="CAJNNW010027320">
    <property type="protein sequence ID" value="CAE8690772.1"/>
    <property type="molecule type" value="Genomic_DNA"/>
</dbReference>
<gene>
    <name evidence="1" type="ORF">PGLA2088_LOCUS27102</name>
</gene>
<dbReference type="AlphaFoldDB" id="A0A813K2H6"/>
<protein>
    <submittedName>
        <fullName evidence="1">Uncharacterized protein</fullName>
    </submittedName>
</protein>
<accession>A0A813K2H6</accession>
<evidence type="ECO:0000313" key="1">
    <source>
        <dbReference type="EMBL" id="CAE8690772.1"/>
    </source>
</evidence>
<sequence length="82" mass="8293">ASRSRSPRRVAAQAPAPALSAAEKLRAAMAAAAALRAKKVEVTAPAAGDTPPVESQPAAVEVQEPPLVVASCHGCGQGQRRE</sequence>
<reference evidence="1" key="1">
    <citation type="submission" date="2021-02" db="EMBL/GenBank/DDBJ databases">
        <authorList>
            <person name="Dougan E. K."/>
            <person name="Rhodes N."/>
            <person name="Thang M."/>
            <person name="Chan C."/>
        </authorList>
    </citation>
    <scope>NUCLEOTIDE SEQUENCE</scope>
</reference>
<comment type="caution">
    <text evidence="1">The sequence shown here is derived from an EMBL/GenBank/DDBJ whole genome shotgun (WGS) entry which is preliminary data.</text>
</comment>
<feature type="non-terminal residue" evidence="1">
    <location>
        <position position="1"/>
    </location>
</feature>
<organism evidence="1 2">
    <name type="scientific">Polarella glacialis</name>
    <name type="common">Dinoflagellate</name>
    <dbReference type="NCBI Taxonomy" id="89957"/>
    <lineage>
        <taxon>Eukaryota</taxon>
        <taxon>Sar</taxon>
        <taxon>Alveolata</taxon>
        <taxon>Dinophyceae</taxon>
        <taxon>Suessiales</taxon>
        <taxon>Suessiaceae</taxon>
        <taxon>Polarella</taxon>
    </lineage>
</organism>
<proteinExistence type="predicted"/>